<feature type="transmembrane region" description="Helical" evidence="1">
    <location>
        <begin position="862"/>
        <end position="882"/>
    </location>
</feature>
<dbReference type="Proteomes" id="UP001295684">
    <property type="component" value="Unassembled WGS sequence"/>
</dbReference>
<dbReference type="AlphaFoldDB" id="A0AAD1XZ89"/>
<feature type="transmembrane region" description="Helical" evidence="1">
    <location>
        <begin position="835"/>
        <end position="855"/>
    </location>
</feature>
<feature type="transmembrane region" description="Helical" evidence="1">
    <location>
        <begin position="894"/>
        <end position="915"/>
    </location>
</feature>
<evidence type="ECO:0000256" key="1">
    <source>
        <dbReference type="SAM" id="Phobius"/>
    </source>
</evidence>
<evidence type="ECO:0000313" key="3">
    <source>
        <dbReference type="EMBL" id="CAI2381406.1"/>
    </source>
</evidence>
<name>A0AAD1XZ89_EUPCR</name>
<sequence>MKIIYILFLSILSVSADVCENDSQSASSALSGSFGMSCCSTEVYFLDVFNDQKEDLMYFIGYFMVSTIPWDTIVYKTDHNLQPIKVMTYDINSHYYSYAIDPNGDFIYMQDKTTHSIFEIRTTDLVISRELSIRFMIHNGNCNMVVTKGFYFSFKSSSVLQVCKWDTSSTNVNCFTFGVNSHTNFAPISSDLLFFGSIDTVDDQYYLINYNFSDPTNLVWKKSISCPILSCVDKPGKAILSQDEKWIYTMILYNSHFIFDKLDVADGTPQNSGFLWNDSGFTHCYSMKEFNSFIAMQIYSSALPKYKRLILINTQNTQVLKEYRSIDSLSYAIGRSLYQGEELMYHCGRIDTNKTFFFARSSINNIDQLQEFSEETPLFTPVTTEYLVSSTASNPSISSSSKTLDISTSPSITLSDITSATSPSFTTYVALWNKDHIQSVQGNKSVQIDFTWACASSFNYTEITFSLAQTGSNEIPAWVQLDTDNQELYLNKTPKLSEAKTFSFRLRISFSSEIHYKNFDIIVEECNINNCEVCQLGNPTLCEVCIDGYQTSNGQKSCMRVTSATGTTEAAIALAAASMVMISVSSILSLSSMNSIFSAINSLQLALLLPLVPDYFSPKILAFLSGMGFTMLSFDFVKLKDIPFIKAIKKWVSYPQSDKYLNSIGMRSGSSVINYLSLMAFIIFLSGVHLLILLCKICMESPQKSKCKKGIDKLFQLFTFNVYIRIFIQAFAFTTLSIFSEMYALNLSSTVTKVSFGFCIMFALCTSVLFIVSFYVYAKSFPQLDLKKYWLCSEYLEGIKPTAFSKLYSIVFMLLRLMLCSFLIFAMSVDCFTKSVYFSTLNLVYCGYLIAVKPFEGPQDNIIEIINQILFCCLAVPLTWVNAKSDWSSFYENYYIGVFMAAPCICSIICFIYLLKTIYLKFKSRKPINITPKKISNNNLRASEIQEEQKYSHSQSACMMKSCSDMSQKNASIISHPSAQ</sequence>
<keyword evidence="1" id="KW-0472">Membrane</keyword>
<feature type="transmembrane region" description="Helical" evidence="1">
    <location>
        <begin position="807"/>
        <end position="829"/>
    </location>
</feature>
<reference evidence="3" key="1">
    <citation type="submission" date="2023-07" db="EMBL/GenBank/DDBJ databases">
        <authorList>
            <consortium name="AG Swart"/>
            <person name="Singh M."/>
            <person name="Singh A."/>
            <person name="Seah K."/>
            <person name="Emmerich C."/>
        </authorList>
    </citation>
    <scope>NUCLEOTIDE SEQUENCE</scope>
    <source>
        <strain evidence="3">DP1</strain>
    </source>
</reference>
<dbReference type="SUPFAM" id="SSF63825">
    <property type="entry name" value="YWTD domain"/>
    <property type="match status" value="1"/>
</dbReference>
<accession>A0AAD1XZ89</accession>
<feature type="transmembrane region" description="Helical" evidence="1">
    <location>
        <begin position="714"/>
        <end position="734"/>
    </location>
</feature>
<evidence type="ECO:0000256" key="2">
    <source>
        <dbReference type="SAM" id="SignalP"/>
    </source>
</evidence>
<comment type="caution">
    <text evidence="3">The sequence shown here is derived from an EMBL/GenBank/DDBJ whole genome shotgun (WGS) entry which is preliminary data.</text>
</comment>
<feature type="transmembrane region" description="Helical" evidence="1">
    <location>
        <begin position="570"/>
        <end position="590"/>
    </location>
</feature>
<feature type="transmembrane region" description="Helical" evidence="1">
    <location>
        <begin position="672"/>
        <end position="694"/>
    </location>
</feature>
<gene>
    <name evidence="3" type="ORF">ECRASSUSDP1_LOCUS22861</name>
</gene>
<evidence type="ECO:0000313" key="4">
    <source>
        <dbReference type="Proteomes" id="UP001295684"/>
    </source>
</evidence>
<proteinExistence type="predicted"/>
<keyword evidence="1" id="KW-1133">Transmembrane helix</keyword>
<feature type="signal peptide" evidence="2">
    <location>
        <begin position="1"/>
        <end position="16"/>
    </location>
</feature>
<protein>
    <submittedName>
        <fullName evidence="3">Uncharacterized protein</fullName>
    </submittedName>
</protein>
<keyword evidence="4" id="KW-1185">Reference proteome</keyword>
<organism evidence="3 4">
    <name type="scientific">Euplotes crassus</name>
    <dbReference type="NCBI Taxonomy" id="5936"/>
    <lineage>
        <taxon>Eukaryota</taxon>
        <taxon>Sar</taxon>
        <taxon>Alveolata</taxon>
        <taxon>Ciliophora</taxon>
        <taxon>Intramacronucleata</taxon>
        <taxon>Spirotrichea</taxon>
        <taxon>Hypotrichia</taxon>
        <taxon>Euplotida</taxon>
        <taxon>Euplotidae</taxon>
        <taxon>Moneuplotes</taxon>
    </lineage>
</organism>
<dbReference type="EMBL" id="CAMPGE010023469">
    <property type="protein sequence ID" value="CAI2381406.1"/>
    <property type="molecule type" value="Genomic_DNA"/>
</dbReference>
<keyword evidence="2" id="KW-0732">Signal</keyword>
<feature type="transmembrane region" description="Helical" evidence="1">
    <location>
        <begin position="754"/>
        <end position="778"/>
    </location>
</feature>
<feature type="chain" id="PRO_5041955342" evidence="2">
    <location>
        <begin position="17"/>
        <end position="980"/>
    </location>
</feature>
<keyword evidence="1" id="KW-0812">Transmembrane</keyword>